<gene>
    <name evidence="2" type="ORF">PHYEVI_LOCUS4303</name>
</gene>
<name>A0A9N9TPM9_PHYSR</name>
<dbReference type="AlphaFoldDB" id="A0A9N9TPM9"/>
<evidence type="ECO:0000313" key="2">
    <source>
        <dbReference type="EMBL" id="CAG9857906.1"/>
    </source>
</evidence>
<feature type="region of interest" description="Disordered" evidence="1">
    <location>
        <begin position="39"/>
        <end position="64"/>
    </location>
</feature>
<accession>A0A9N9TPM9</accession>
<reference evidence="2" key="1">
    <citation type="submission" date="2022-01" db="EMBL/GenBank/DDBJ databases">
        <authorList>
            <person name="King R."/>
        </authorList>
    </citation>
    <scope>NUCLEOTIDE SEQUENCE</scope>
</reference>
<keyword evidence="3" id="KW-1185">Reference proteome</keyword>
<organism evidence="2 3">
    <name type="scientific">Phyllotreta striolata</name>
    <name type="common">Striped flea beetle</name>
    <name type="synonym">Crioceris striolata</name>
    <dbReference type="NCBI Taxonomy" id="444603"/>
    <lineage>
        <taxon>Eukaryota</taxon>
        <taxon>Metazoa</taxon>
        <taxon>Ecdysozoa</taxon>
        <taxon>Arthropoda</taxon>
        <taxon>Hexapoda</taxon>
        <taxon>Insecta</taxon>
        <taxon>Pterygota</taxon>
        <taxon>Neoptera</taxon>
        <taxon>Endopterygota</taxon>
        <taxon>Coleoptera</taxon>
        <taxon>Polyphaga</taxon>
        <taxon>Cucujiformia</taxon>
        <taxon>Chrysomeloidea</taxon>
        <taxon>Chrysomelidae</taxon>
        <taxon>Galerucinae</taxon>
        <taxon>Alticini</taxon>
        <taxon>Phyllotreta</taxon>
    </lineage>
</organism>
<dbReference type="EMBL" id="OU900108">
    <property type="protein sequence ID" value="CAG9857906.1"/>
    <property type="molecule type" value="Genomic_DNA"/>
</dbReference>
<sequence>MSIERRDVREFKALQTMVECLCQFVLASKDVVEIMSQKYPDESSLSPSEVEDLEEPPAQLPRSKDDLEQIHLNPEFGVESVGRLNGDEEKSLSNERLEIVESKEEKEFRDRQYRLTKRAISSRYKPKARSVVTAAGCPDAEKLFRANLALKKQLQQDGEESKDFEKCRVPFKLDGKENR</sequence>
<protein>
    <submittedName>
        <fullName evidence="2">Uncharacterized protein</fullName>
    </submittedName>
</protein>
<evidence type="ECO:0000313" key="3">
    <source>
        <dbReference type="Proteomes" id="UP001153712"/>
    </source>
</evidence>
<dbReference type="Proteomes" id="UP001153712">
    <property type="component" value="Chromosome 15"/>
</dbReference>
<proteinExistence type="predicted"/>
<evidence type="ECO:0000256" key="1">
    <source>
        <dbReference type="SAM" id="MobiDB-lite"/>
    </source>
</evidence>